<dbReference type="EMBL" id="BKCJ010286107">
    <property type="protein sequence ID" value="GEZ49735.1"/>
    <property type="molecule type" value="Genomic_DNA"/>
</dbReference>
<accession>A0A699IB53</accession>
<reference evidence="1" key="1">
    <citation type="journal article" date="2019" name="Sci. Rep.">
        <title>Draft genome of Tanacetum cinerariifolium, the natural source of mosquito coil.</title>
        <authorList>
            <person name="Yamashiro T."/>
            <person name="Shiraishi A."/>
            <person name="Satake H."/>
            <person name="Nakayama K."/>
        </authorList>
    </citation>
    <scope>NUCLEOTIDE SEQUENCE</scope>
</reference>
<gene>
    <name evidence="1" type="ORF">Tci_521708</name>
</gene>
<name>A0A699IB53_TANCI</name>
<protein>
    <submittedName>
        <fullName evidence="1">Uncharacterized protein</fullName>
    </submittedName>
</protein>
<evidence type="ECO:0000313" key="1">
    <source>
        <dbReference type="EMBL" id="GEZ49735.1"/>
    </source>
</evidence>
<comment type="caution">
    <text evidence="1">The sequence shown here is derived from an EMBL/GenBank/DDBJ whole genome shotgun (WGS) entry which is preliminary data.</text>
</comment>
<feature type="non-terminal residue" evidence="1">
    <location>
        <position position="1"/>
    </location>
</feature>
<dbReference type="AlphaFoldDB" id="A0A699IB53"/>
<sequence length="236" mass="27174">HSVQYKEYLENSSDSDILQLVRKECGINVCEEQKQNMEDTMLELIENFRVKKSSISLNNTSQISPVHAITPVLPTKEPEYSLSMGDEHLSTTLETESDKVTKSSVKNLVLIPSEYEVTFDDESECDVPVKDESSPIFITFSNPIFDDNDDFTSSYDELLSNEDVLMEDFKVYSNFRFDDEEINSNKIDPHYFNAKSDLIESLSNRDTLFDSYSKFDYLKEFSGELMLPSIKSDDYD</sequence>
<organism evidence="1">
    <name type="scientific">Tanacetum cinerariifolium</name>
    <name type="common">Dalmatian daisy</name>
    <name type="synonym">Chrysanthemum cinerariifolium</name>
    <dbReference type="NCBI Taxonomy" id="118510"/>
    <lineage>
        <taxon>Eukaryota</taxon>
        <taxon>Viridiplantae</taxon>
        <taxon>Streptophyta</taxon>
        <taxon>Embryophyta</taxon>
        <taxon>Tracheophyta</taxon>
        <taxon>Spermatophyta</taxon>
        <taxon>Magnoliopsida</taxon>
        <taxon>eudicotyledons</taxon>
        <taxon>Gunneridae</taxon>
        <taxon>Pentapetalae</taxon>
        <taxon>asterids</taxon>
        <taxon>campanulids</taxon>
        <taxon>Asterales</taxon>
        <taxon>Asteraceae</taxon>
        <taxon>Asteroideae</taxon>
        <taxon>Anthemideae</taxon>
        <taxon>Anthemidinae</taxon>
        <taxon>Tanacetum</taxon>
    </lineage>
</organism>
<proteinExistence type="predicted"/>